<dbReference type="EMBL" id="JARBHB010000004">
    <property type="protein sequence ID" value="KAJ8887672.1"/>
    <property type="molecule type" value="Genomic_DNA"/>
</dbReference>
<keyword evidence="2" id="KW-1185">Reference proteome</keyword>
<evidence type="ECO:0000313" key="1">
    <source>
        <dbReference type="EMBL" id="KAJ8887672.1"/>
    </source>
</evidence>
<name>A0ABQ9HTE4_9NEOP</name>
<protein>
    <submittedName>
        <fullName evidence="1">Uncharacterized protein</fullName>
    </submittedName>
</protein>
<proteinExistence type="predicted"/>
<evidence type="ECO:0000313" key="2">
    <source>
        <dbReference type="Proteomes" id="UP001159363"/>
    </source>
</evidence>
<sequence length="188" mass="21623">MAAGGSVKLPLDLDLQSGTAYNDWKYWEAKFEVYLVSTGQDNVNDKKQVYSKVKEAFERYVSLRANEVIQHSVLNQRVQEEGETFEHFLTSLQETSIIMVPFYMGKAQNKRQVTMNVTKIKCCETESKKPFCALTIFIEKAATHCRVWEQSRQQVNLIHKNREESDSSVLVKAVKHRRGNSIAESEVK</sequence>
<gene>
    <name evidence="1" type="ORF">PR048_013890</name>
</gene>
<accession>A0ABQ9HTE4</accession>
<organism evidence="1 2">
    <name type="scientific">Dryococelus australis</name>
    <dbReference type="NCBI Taxonomy" id="614101"/>
    <lineage>
        <taxon>Eukaryota</taxon>
        <taxon>Metazoa</taxon>
        <taxon>Ecdysozoa</taxon>
        <taxon>Arthropoda</taxon>
        <taxon>Hexapoda</taxon>
        <taxon>Insecta</taxon>
        <taxon>Pterygota</taxon>
        <taxon>Neoptera</taxon>
        <taxon>Polyneoptera</taxon>
        <taxon>Phasmatodea</taxon>
        <taxon>Verophasmatodea</taxon>
        <taxon>Anareolatae</taxon>
        <taxon>Phasmatidae</taxon>
        <taxon>Eurycanthinae</taxon>
        <taxon>Dryococelus</taxon>
    </lineage>
</organism>
<reference evidence="1 2" key="1">
    <citation type="submission" date="2023-02" db="EMBL/GenBank/DDBJ databases">
        <title>LHISI_Scaffold_Assembly.</title>
        <authorList>
            <person name="Stuart O.P."/>
            <person name="Cleave R."/>
            <person name="Magrath M.J.L."/>
            <person name="Mikheyev A.S."/>
        </authorList>
    </citation>
    <scope>NUCLEOTIDE SEQUENCE [LARGE SCALE GENOMIC DNA]</scope>
    <source>
        <strain evidence="1">Daus_M_001</strain>
        <tissue evidence="1">Leg muscle</tissue>
    </source>
</reference>
<dbReference type="Proteomes" id="UP001159363">
    <property type="component" value="Chromosome X"/>
</dbReference>
<comment type="caution">
    <text evidence="1">The sequence shown here is derived from an EMBL/GenBank/DDBJ whole genome shotgun (WGS) entry which is preliminary data.</text>
</comment>